<name>A0A937AI44_9BACT</name>
<sequence>MGKKLFITLAILITISTVVYAILGGFKSADQTINNKPLIYIYGKEIKSTLGSDSLKNAFMKARDLVEKESEASAIAIVYYGEANEETGEVFNFIGILLKESNTTLKIEDWEVRKIEAPNSVKACIEANVLVMPTPDDMLSNLKEYSYENKIEPDSIFIEYYSGPNNLCVELLSK</sequence>
<keyword evidence="2" id="KW-1185">Reference proteome</keyword>
<dbReference type="AlphaFoldDB" id="A0A937AI44"/>
<dbReference type="EMBL" id="JAERQG010000004">
    <property type="protein sequence ID" value="MBL0766844.1"/>
    <property type="molecule type" value="Genomic_DNA"/>
</dbReference>
<protein>
    <recommendedName>
        <fullName evidence="3">GyrI-like small molecule binding domain-containing protein</fullName>
    </recommendedName>
</protein>
<evidence type="ECO:0008006" key="3">
    <source>
        <dbReference type="Google" id="ProtNLM"/>
    </source>
</evidence>
<evidence type="ECO:0000313" key="2">
    <source>
        <dbReference type="Proteomes" id="UP000642920"/>
    </source>
</evidence>
<reference evidence="1" key="1">
    <citation type="submission" date="2021-01" db="EMBL/GenBank/DDBJ databases">
        <title>Marivirga sp. nov., isolated from intertidal surface sediments.</title>
        <authorList>
            <person name="Zhang M."/>
        </authorList>
    </citation>
    <scope>NUCLEOTIDE SEQUENCE</scope>
    <source>
        <strain evidence="1">SM1354</strain>
    </source>
</reference>
<dbReference type="RefSeq" id="WP_201923811.1">
    <property type="nucleotide sequence ID" value="NZ_JAERQG010000004.1"/>
</dbReference>
<gene>
    <name evidence="1" type="ORF">JKP34_16365</name>
</gene>
<accession>A0A937AI44</accession>
<organism evidence="1 2">
    <name type="scientific">Marivirga atlantica</name>
    <dbReference type="NCBI Taxonomy" id="1548457"/>
    <lineage>
        <taxon>Bacteria</taxon>
        <taxon>Pseudomonadati</taxon>
        <taxon>Bacteroidota</taxon>
        <taxon>Cytophagia</taxon>
        <taxon>Cytophagales</taxon>
        <taxon>Marivirgaceae</taxon>
        <taxon>Marivirga</taxon>
    </lineage>
</organism>
<comment type="caution">
    <text evidence="1">The sequence shown here is derived from an EMBL/GenBank/DDBJ whole genome shotgun (WGS) entry which is preliminary data.</text>
</comment>
<evidence type="ECO:0000313" key="1">
    <source>
        <dbReference type="EMBL" id="MBL0766844.1"/>
    </source>
</evidence>
<dbReference type="Proteomes" id="UP000642920">
    <property type="component" value="Unassembled WGS sequence"/>
</dbReference>
<proteinExistence type="predicted"/>